<dbReference type="InterPro" id="IPR021109">
    <property type="entry name" value="Peptidase_aspartic_dom_sf"/>
</dbReference>
<feature type="signal peptide" evidence="1">
    <location>
        <begin position="1"/>
        <end position="23"/>
    </location>
</feature>
<dbReference type="GO" id="GO:0004190">
    <property type="term" value="F:aspartic-type endopeptidase activity"/>
    <property type="evidence" value="ECO:0007669"/>
    <property type="project" value="InterPro"/>
</dbReference>
<keyword evidence="2" id="KW-0645">Protease</keyword>
<organism evidence="2 3">
    <name type="scientific">Sphingobium boeckii</name>
    <dbReference type="NCBI Taxonomy" id="1082345"/>
    <lineage>
        <taxon>Bacteria</taxon>
        <taxon>Pseudomonadati</taxon>
        <taxon>Pseudomonadota</taxon>
        <taxon>Alphaproteobacteria</taxon>
        <taxon>Sphingomonadales</taxon>
        <taxon>Sphingomonadaceae</taxon>
        <taxon>Sphingobium</taxon>
    </lineage>
</organism>
<name>A0A7W9AF12_9SPHN</name>
<keyword evidence="3" id="KW-1185">Reference proteome</keyword>
<dbReference type="AlphaFoldDB" id="A0A7W9AF12"/>
<reference evidence="2 3" key="1">
    <citation type="submission" date="2020-08" db="EMBL/GenBank/DDBJ databases">
        <title>Genomic Encyclopedia of Type Strains, Phase IV (KMG-IV): sequencing the most valuable type-strain genomes for metagenomic binning, comparative biology and taxonomic classification.</title>
        <authorList>
            <person name="Goeker M."/>
        </authorList>
    </citation>
    <scope>NUCLEOTIDE SEQUENCE [LARGE SCALE GENOMIC DNA]</scope>
    <source>
        <strain evidence="2 3">DSM 25079</strain>
    </source>
</reference>
<gene>
    <name evidence="2" type="ORF">FHS49_000379</name>
</gene>
<protein>
    <submittedName>
        <fullName evidence="2">Putative aspartyl protease</fullName>
    </submittedName>
</protein>
<evidence type="ECO:0000256" key="1">
    <source>
        <dbReference type="SAM" id="SignalP"/>
    </source>
</evidence>
<evidence type="ECO:0000313" key="2">
    <source>
        <dbReference type="EMBL" id="MBB5684388.1"/>
    </source>
</evidence>
<dbReference type="RefSeq" id="WP_184014654.1">
    <property type="nucleotide sequence ID" value="NZ_JACIJC010000001.1"/>
</dbReference>
<dbReference type="SUPFAM" id="SSF50630">
    <property type="entry name" value="Acid proteases"/>
    <property type="match status" value="2"/>
</dbReference>
<dbReference type="Pfam" id="PF13650">
    <property type="entry name" value="Asp_protease_2"/>
    <property type="match status" value="2"/>
</dbReference>
<dbReference type="Proteomes" id="UP000549617">
    <property type="component" value="Unassembled WGS sequence"/>
</dbReference>
<dbReference type="Gene3D" id="2.40.70.10">
    <property type="entry name" value="Acid Proteases"/>
    <property type="match status" value="2"/>
</dbReference>
<proteinExistence type="predicted"/>
<dbReference type="CDD" id="cd05483">
    <property type="entry name" value="retropepsin_like_bacteria"/>
    <property type="match status" value="1"/>
</dbReference>
<dbReference type="InterPro" id="IPR034122">
    <property type="entry name" value="Retropepsin-like_bacterial"/>
</dbReference>
<dbReference type="PROSITE" id="PS00141">
    <property type="entry name" value="ASP_PROTEASE"/>
    <property type="match status" value="2"/>
</dbReference>
<feature type="chain" id="PRO_5030596504" evidence="1">
    <location>
        <begin position="24"/>
        <end position="326"/>
    </location>
</feature>
<keyword evidence="2" id="KW-0378">Hydrolase</keyword>
<keyword evidence="1" id="KW-0732">Signal</keyword>
<dbReference type="EMBL" id="JACIJC010000001">
    <property type="protein sequence ID" value="MBB5684388.1"/>
    <property type="molecule type" value="Genomic_DNA"/>
</dbReference>
<dbReference type="InterPro" id="IPR001969">
    <property type="entry name" value="Aspartic_peptidase_AS"/>
</dbReference>
<sequence length="326" mass="34652">MSALSLLRPAWLAGLCLAASAPAQDVVPLADEAAAYDVILLGSDRTMRMTVPVSVGSSGPYAFVVDTGAERTVISRELAGELGLDPAGSITMHSMSGTAPVDTVMIPRLILSKGTVRDIRAPSIGRVSLGAAGMLGIDSLQKQRILLDFLNGTMTITPSKEREQRRDNDEIIVTAQSRFGQLVLVDASVGKDKIHVIIDTGAQVSVGNEALRRRVAGRKAGKLFQPIDLMSVTGGKISAVYSTIPNIRIGGVNMTDLPVAFADAPPFKKLGLEHKPALLLGMDGLKLFDRVSVDFAKRRVRFLMPEGGNRDNDMLVSTDPAGIPRG</sequence>
<accession>A0A7W9AF12</accession>
<comment type="caution">
    <text evidence="2">The sequence shown here is derived from an EMBL/GenBank/DDBJ whole genome shotgun (WGS) entry which is preliminary data.</text>
</comment>
<dbReference type="GO" id="GO:0006508">
    <property type="term" value="P:proteolysis"/>
    <property type="evidence" value="ECO:0007669"/>
    <property type="project" value="UniProtKB-KW"/>
</dbReference>
<evidence type="ECO:0000313" key="3">
    <source>
        <dbReference type="Proteomes" id="UP000549617"/>
    </source>
</evidence>